<dbReference type="InterPro" id="IPR001138">
    <property type="entry name" value="Zn2Cys6_DnaBD"/>
</dbReference>
<evidence type="ECO:0000259" key="5">
    <source>
        <dbReference type="PROSITE" id="PS50048"/>
    </source>
</evidence>
<dbReference type="Pfam" id="PF04082">
    <property type="entry name" value="Fungal_trans"/>
    <property type="match status" value="1"/>
</dbReference>
<organism evidence="6 7">
    <name type="scientific">Athelia psychrophila</name>
    <dbReference type="NCBI Taxonomy" id="1759441"/>
    <lineage>
        <taxon>Eukaryota</taxon>
        <taxon>Fungi</taxon>
        <taxon>Dikarya</taxon>
        <taxon>Basidiomycota</taxon>
        <taxon>Agaricomycotina</taxon>
        <taxon>Agaricomycetes</taxon>
        <taxon>Agaricomycetidae</taxon>
        <taxon>Atheliales</taxon>
        <taxon>Atheliaceae</taxon>
        <taxon>Athelia</taxon>
    </lineage>
</organism>
<dbReference type="InterPro" id="IPR007219">
    <property type="entry name" value="XnlR_reg_dom"/>
</dbReference>
<dbReference type="STRING" id="436010.A0A166UJ43"/>
<dbReference type="EMBL" id="KV417488">
    <property type="protein sequence ID" value="KZP31739.1"/>
    <property type="molecule type" value="Genomic_DNA"/>
</dbReference>
<dbReference type="GO" id="GO:0005634">
    <property type="term" value="C:nucleus"/>
    <property type="evidence" value="ECO:0007669"/>
    <property type="project" value="UniProtKB-SubCell"/>
</dbReference>
<proteinExistence type="predicted"/>
<keyword evidence="2" id="KW-0479">Metal-binding</keyword>
<dbReference type="GO" id="GO:0003677">
    <property type="term" value="F:DNA binding"/>
    <property type="evidence" value="ECO:0007669"/>
    <property type="project" value="InterPro"/>
</dbReference>
<evidence type="ECO:0000256" key="3">
    <source>
        <dbReference type="ARBA" id="ARBA00023242"/>
    </source>
</evidence>
<comment type="subcellular location">
    <subcellularLocation>
        <location evidence="1">Nucleus</location>
    </subcellularLocation>
</comment>
<keyword evidence="3" id="KW-0539">Nucleus</keyword>
<dbReference type="AlphaFoldDB" id="A0A166UJ43"/>
<name>A0A166UJ43_9AGAM</name>
<protein>
    <recommendedName>
        <fullName evidence="5">Zn(2)-C6 fungal-type domain-containing protein</fullName>
    </recommendedName>
</protein>
<dbReference type="Gene3D" id="4.10.240.10">
    <property type="entry name" value="Zn(2)-C6 fungal-type DNA-binding domain"/>
    <property type="match status" value="1"/>
</dbReference>
<dbReference type="SUPFAM" id="SSF57701">
    <property type="entry name" value="Zn2/Cys6 DNA-binding domain"/>
    <property type="match status" value="1"/>
</dbReference>
<dbReference type="CDD" id="cd12148">
    <property type="entry name" value="fungal_TF_MHR"/>
    <property type="match status" value="1"/>
</dbReference>
<feature type="domain" description="Zn(2)-C6 fungal-type" evidence="5">
    <location>
        <begin position="14"/>
        <end position="38"/>
    </location>
</feature>
<feature type="coiled-coil region" evidence="4">
    <location>
        <begin position="52"/>
        <end position="79"/>
    </location>
</feature>
<dbReference type="PANTHER" id="PTHR31001">
    <property type="entry name" value="UNCHARACTERIZED TRANSCRIPTIONAL REGULATORY PROTEIN"/>
    <property type="match status" value="1"/>
</dbReference>
<accession>A0A166UJ43</accession>
<dbReference type="Pfam" id="PF00172">
    <property type="entry name" value="Zn_clus"/>
    <property type="match status" value="1"/>
</dbReference>
<keyword evidence="7" id="KW-1185">Reference proteome</keyword>
<dbReference type="SMART" id="SM00066">
    <property type="entry name" value="GAL4"/>
    <property type="match status" value="1"/>
</dbReference>
<dbReference type="GO" id="GO:0008270">
    <property type="term" value="F:zinc ion binding"/>
    <property type="evidence" value="ECO:0007669"/>
    <property type="project" value="InterPro"/>
</dbReference>
<gene>
    <name evidence="6" type="ORF">FIBSPDRAFT_723809</name>
</gene>
<evidence type="ECO:0000313" key="7">
    <source>
        <dbReference type="Proteomes" id="UP000076532"/>
    </source>
</evidence>
<keyword evidence="4" id="KW-0175">Coiled coil</keyword>
<reference evidence="6 7" key="1">
    <citation type="journal article" date="2016" name="Mol. Biol. Evol.">
        <title>Comparative Genomics of Early-Diverging Mushroom-Forming Fungi Provides Insights into the Origins of Lignocellulose Decay Capabilities.</title>
        <authorList>
            <person name="Nagy L.G."/>
            <person name="Riley R."/>
            <person name="Tritt A."/>
            <person name="Adam C."/>
            <person name="Daum C."/>
            <person name="Floudas D."/>
            <person name="Sun H."/>
            <person name="Yadav J.S."/>
            <person name="Pangilinan J."/>
            <person name="Larsson K.H."/>
            <person name="Matsuura K."/>
            <person name="Barry K."/>
            <person name="Labutti K."/>
            <person name="Kuo R."/>
            <person name="Ohm R.A."/>
            <person name="Bhattacharya S.S."/>
            <person name="Shirouzu T."/>
            <person name="Yoshinaga Y."/>
            <person name="Martin F.M."/>
            <person name="Grigoriev I.V."/>
            <person name="Hibbett D.S."/>
        </authorList>
    </citation>
    <scope>NUCLEOTIDE SEQUENCE [LARGE SCALE GENOMIC DNA]</scope>
    <source>
        <strain evidence="6 7">CBS 109695</strain>
    </source>
</reference>
<evidence type="ECO:0000256" key="2">
    <source>
        <dbReference type="ARBA" id="ARBA00022723"/>
    </source>
</evidence>
<dbReference type="InterPro" id="IPR050613">
    <property type="entry name" value="Sec_Metabolite_Reg"/>
</dbReference>
<dbReference type="SMART" id="SM00906">
    <property type="entry name" value="Fungal_trans"/>
    <property type="match status" value="1"/>
</dbReference>
<dbReference type="OrthoDB" id="424974at2759"/>
<dbReference type="PROSITE" id="PS50048">
    <property type="entry name" value="ZN2_CY6_FUNGAL_2"/>
    <property type="match status" value="1"/>
</dbReference>
<dbReference type="CDD" id="cd00067">
    <property type="entry name" value="GAL4"/>
    <property type="match status" value="1"/>
</dbReference>
<evidence type="ECO:0000256" key="4">
    <source>
        <dbReference type="SAM" id="Coils"/>
    </source>
</evidence>
<evidence type="ECO:0000256" key="1">
    <source>
        <dbReference type="ARBA" id="ARBA00004123"/>
    </source>
</evidence>
<dbReference type="PANTHER" id="PTHR31001:SF56">
    <property type="entry name" value="ZN(2)-C6 FUNGAL-TYPE DOMAIN-CONTAINING PROTEIN"/>
    <property type="match status" value="1"/>
</dbReference>
<dbReference type="GO" id="GO:0006351">
    <property type="term" value="P:DNA-templated transcription"/>
    <property type="evidence" value="ECO:0007669"/>
    <property type="project" value="InterPro"/>
</dbReference>
<sequence length="603" mass="67080">MHDRELGDRKAILACAECRRSKIKCDRVFPCQSCIRRGCIGHTGTLAAVKGNVILATQAKRLENDVKSYQARINELEAALKARTGGSHPALHQSTLAAQDEPQLYTESNIDAVSDALGSLSIGPDSRAKYHGGSAASEVRSLDNENSWDNDDPTLTCHTVSPEIGELSRAFPMGLSSCPYSTVHLIQYLPPEAKALELVDVYYCNGATKLSPILRSDLMDSIVKPIYGLAGTASIYTIHAHQLSVFFAVLAAGELPDEESVQPTPLARHYYMLSRAAFSLKTIAREANAASVQALLIIIWYLRLSDPKSHEERWLLGGLCVRVSQAAKRDSAAWTRDEDEIERRRVLFWELFTFEAWQSMTTGRPPSMSIRHTNCRFPRDREPFLNSSGNFETGFDYWKLRYAATCLTLSLQHVFCANSPSYSILINVDKELRQSPIPEHLRCPVDASDADCSWSIDPAKASQQYCVSNIHECNLLYIHRSYFAQAMRAEPLDPLQHKYAFSVQAVYASARRLILGMQGLCFYHRSAARRQWFLWSSMFSGCIVLGALVIESTGCSLARDALSALELAGELFETTFGNARSPAITVSTYSLRITVRVFLNGPL</sequence>
<dbReference type="Proteomes" id="UP000076532">
    <property type="component" value="Unassembled WGS sequence"/>
</dbReference>
<dbReference type="InterPro" id="IPR036864">
    <property type="entry name" value="Zn2-C6_fun-type_DNA-bd_sf"/>
</dbReference>
<dbReference type="GO" id="GO:0000981">
    <property type="term" value="F:DNA-binding transcription factor activity, RNA polymerase II-specific"/>
    <property type="evidence" value="ECO:0007669"/>
    <property type="project" value="InterPro"/>
</dbReference>
<evidence type="ECO:0000313" key="6">
    <source>
        <dbReference type="EMBL" id="KZP31739.1"/>
    </source>
</evidence>